<feature type="domain" description="DUF7133" evidence="1">
    <location>
        <begin position="22"/>
        <end position="208"/>
    </location>
</feature>
<dbReference type="NCBIfam" id="TIGR02604">
    <property type="entry name" value="Piru_Ver_Nterm"/>
    <property type="match status" value="1"/>
</dbReference>
<feature type="non-terminal residue" evidence="2">
    <location>
        <position position="211"/>
    </location>
</feature>
<organism evidence="2">
    <name type="scientific">marine metagenome</name>
    <dbReference type="NCBI Taxonomy" id="408172"/>
    <lineage>
        <taxon>unclassified sequences</taxon>
        <taxon>metagenomes</taxon>
        <taxon>ecological metagenomes</taxon>
    </lineage>
</organism>
<dbReference type="Gene3D" id="2.120.10.30">
    <property type="entry name" value="TolB, C-terminal domain"/>
    <property type="match status" value="1"/>
</dbReference>
<dbReference type="SUPFAM" id="SSF50952">
    <property type="entry name" value="Soluble quinoprotein glucose dehydrogenase"/>
    <property type="match status" value="1"/>
</dbReference>
<dbReference type="InterPro" id="IPR011042">
    <property type="entry name" value="6-blade_b-propeller_TolB-like"/>
</dbReference>
<feature type="non-terminal residue" evidence="2">
    <location>
        <position position="1"/>
    </location>
</feature>
<dbReference type="AlphaFoldDB" id="A0A383DE30"/>
<dbReference type="Pfam" id="PF23500">
    <property type="entry name" value="DUF7133"/>
    <property type="match status" value="1"/>
</dbReference>
<proteinExistence type="predicted"/>
<dbReference type="PANTHER" id="PTHR33546:SF1">
    <property type="entry name" value="LARGE, MULTIFUNCTIONAL SECRETED PROTEIN"/>
    <property type="match status" value="1"/>
</dbReference>
<accession>A0A383DE30</accession>
<gene>
    <name evidence="2" type="ORF">METZ01_LOCUS494962</name>
</gene>
<dbReference type="InterPro" id="IPR055557">
    <property type="entry name" value="DUF7133"/>
</dbReference>
<reference evidence="2" key="1">
    <citation type="submission" date="2018-05" db="EMBL/GenBank/DDBJ databases">
        <authorList>
            <person name="Lanie J.A."/>
            <person name="Ng W.-L."/>
            <person name="Kazmierczak K.M."/>
            <person name="Andrzejewski T.M."/>
            <person name="Davidsen T.M."/>
            <person name="Wayne K.J."/>
            <person name="Tettelin H."/>
            <person name="Glass J.I."/>
            <person name="Rusch D."/>
            <person name="Podicherti R."/>
            <person name="Tsui H.-C.T."/>
            <person name="Winkler M.E."/>
        </authorList>
    </citation>
    <scope>NUCLEOTIDE SEQUENCE</scope>
</reference>
<dbReference type="InterPro" id="IPR011041">
    <property type="entry name" value="Quinoprot_gluc/sorb_DH_b-prop"/>
</dbReference>
<sequence>VKYFVLCTLSFLAHVSWAKPLSPEEALAAFRLETDDLQVSLVAAEPEVVDPVALCFDDKGRLYVVESRGYPHPVRGELPKAKLGRIARLEDADGDGRFEKRTEFARGLTFPNGIMPWKKGFFVTDAPDVLYFEDADGDGVADKREVVLTGFFTNSSSEQLRVASPVLGPDGWIYLTSGLTGGKVASPKHPDRPPVEARKNDWRFHPETLMV</sequence>
<name>A0A383DE30_9ZZZZ</name>
<dbReference type="PANTHER" id="PTHR33546">
    <property type="entry name" value="LARGE, MULTIFUNCTIONAL SECRETED PROTEIN-RELATED"/>
    <property type="match status" value="1"/>
</dbReference>
<evidence type="ECO:0000259" key="1">
    <source>
        <dbReference type="Pfam" id="PF23500"/>
    </source>
</evidence>
<evidence type="ECO:0000313" key="2">
    <source>
        <dbReference type="EMBL" id="SVE42108.1"/>
    </source>
</evidence>
<dbReference type="InterPro" id="IPR013428">
    <property type="entry name" value="Membrane-bound_put_N"/>
</dbReference>
<protein>
    <recommendedName>
        <fullName evidence="1">DUF7133 domain-containing protein</fullName>
    </recommendedName>
</protein>
<dbReference type="EMBL" id="UINC01216106">
    <property type="protein sequence ID" value="SVE42108.1"/>
    <property type="molecule type" value="Genomic_DNA"/>
</dbReference>